<keyword evidence="3 4" id="KW-0687">Ribonucleoprotein</keyword>
<dbReference type="Pfam" id="PF00237">
    <property type="entry name" value="Ribosomal_L22"/>
    <property type="match status" value="1"/>
</dbReference>
<evidence type="ECO:0000256" key="1">
    <source>
        <dbReference type="ARBA" id="ARBA00009451"/>
    </source>
</evidence>
<dbReference type="SUPFAM" id="SSF54843">
    <property type="entry name" value="Ribosomal protein L22"/>
    <property type="match status" value="1"/>
</dbReference>
<proteinExistence type="inferred from homology"/>
<keyword evidence="2 4" id="KW-0689">Ribosomal protein</keyword>
<dbReference type="GO" id="GO:0003735">
    <property type="term" value="F:structural constituent of ribosome"/>
    <property type="evidence" value="ECO:0007669"/>
    <property type="project" value="InterPro"/>
</dbReference>
<dbReference type="GO" id="GO:0006412">
    <property type="term" value="P:translation"/>
    <property type="evidence" value="ECO:0007669"/>
    <property type="project" value="InterPro"/>
</dbReference>
<dbReference type="STRING" id="1109443.G4T9W3"/>
<dbReference type="Gene3D" id="3.90.470.10">
    <property type="entry name" value="Ribosomal protein L22/L17"/>
    <property type="match status" value="1"/>
</dbReference>
<feature type="region of interest" description="Disordered" evidence="5">
    <location>
        <begin position="35"/>
        <end position="55"/>
    </location>
</feature>
<name>G4T9W3_SERID</name>
<sequence>MLVMRHGYQQRRTVTDWSNYIPGNSKKKIYKGEFKDGKEESKEKERAREETKAKQTGNLFDAFPLDRKATTIQEHISMGLQYKPQPGVPWYKTWRIPEQVDGRTRTLHTSHRKLNKLASQIIGKPIDYAILQMKFSEKRVSRHVERLLLETKERAQGLQMNLDELVVKEAWVGKGADMPKRIDIRARGKFGTKMRYRAHMTVRLGRGETPQEKYEKKMQRALDKIRIAEPLNNDKKIRFPRGQWAW</sequence>
<evidence type="ECO:0000256" key="2">
    <source>
        <dbReference type="ARBA" id="ARBA00022980"/>
    </source>
</evidence>
<evidence type="ECO:0000256" key="3">
    <source>
        <dbReference type="ARBA" id="ARBA00023274"/>
    </source>
</evidence>
<dbReference type="InParanoid" id="G4T9W3"/>
<dbReference type="PANTHER" id="PTHR13501:SF8">
    <property type="entry name" value="LARGE RIBOSOMAL SUBUNIT PROTEIN UL22M"/>
    <property type="match status" value="1"/>
</dbReference>
<evidence type="ECO:0000256" key="5">
    <source>
        <dbReference type="SAM" id="MobiDB-lite"/>
    </source>
</evidence>
<evidence type="ECO:0000313" key="6">
    <source>
        <dbReference type="EMBL" id="CCA68106.1"/>
    </source>
</evidence>
<dbReference type="AlphaFoldDB" id="G4T9W3"/>
<dbReference type="eggNOG" id="KOG1711">
    <property type="taxonomic scope" value="Eukaryota"/>
</dbReference>
<organism evidence="6 7">
    <name type="scientific">Serendipita indica (strain DSM 11827)</name>
    <name type="common">Root endophyte fungus</name>
    <name type="synonym">Piriformospora indica</name>
    <dbReference type="NCBI Taxonomy" id="1109443"/>
    <lineage>
        <taxon>Eukaryota</taxon>
        <taxon>Fungi</taxon>
        <taxon>Dikarya</taxon>
        <taxon>Basidiomycota</taxon>
        <taxon>Agaricomycotina</taxon>
        <taxon>Agaricomycetes</taxon>
        <taxon>Sebacinales</taxon>
        <taxon>Serendipitaceae</taxon>
        <taxon>Serendipita</taxon>
    </lineage>
</organism>
<gene>
    <name evidence="6" type="ORF">PIIN_01974</name>
</gene>
<dbReference type="GO" id="GO:0005762">
    <property type="term" value="C:mitochondrial large ribosomal subunit"/>
    <property type="evidence" value="ECO:0007669"/>
    <property type="project" value="TreeGrafter"/>
</dbReference>
<dbReference type="Proteomes" id="UP000007148">
    <property type="component" value="Unassembled WGS sequence"/>
</dbReference>
<dbReference type="PROSITE" id="PS00464">
    <property type="entry name" value="RIBOSOMAL_L22"/>
    <property type="match status" value="1"/>
</dbReference>
<dbReference type="PANTHER" id="PTHR13501">
    <property type="entry name" value="CHLOROPLAST 50S RIBOSOMAL PROTEIN L22-RELATED"/>
    <property type="match status" value="1"/>
</dbReference>
<keyword evidence="7" id="KW-1185">Reference proteome</keyword>
<dbReference type="InterPro" id="IPR036394">
    <property type="entry name" value="Ribosomal_uL22_sf"/>
</dbReference>
<comment type="caution">
    <text evidence="6">The sequence shown here is derived from an EMBL/GenBank/DDBJ whole genome shotgun (WGS) entry which is preliminary data.</text>
</comment>
<dbReference type="HOGENOM" id="CLU_085461_0_0_1"/>
<evidence type="ECO:0000256" key="4">
    <source>
        <dbReference type="RuleBase" id="RU004005"/>
    </source>
</evidence>
<dbReference type="OrthoDB" id="416470at2759"/>
<dbReference type="InterPro" id="IPR018260">
    <property type="entry name" value="Ribosomal_uL22_CS"/>
</dbReference>
<dbReference type="InterPro" id="IPR001063">
    <property type="entry name" value="Ribosomal_uL22"/>
</dbReference>
<comment type="similarity">
    <text evidence="1 4">Belongs to the universal ribosomal protein uL22 family.</text>
</comment>
<dbReference type="OMA" id="KIRIAEP"/>
<feature type="compositionally biased region" description="Basic and acidic residues" evidence="5">
    <location>
        <begin position="35"/>
        <end position="53"/>
    </location>
</feature>
<reference evidence="6 7" key="1">
    <citation type="journal article" date="2011" name="PLoS Pathog.">
        <title>Endophytic Life Strategies Decoded by Genome and Transcriptome Analyses of the Mutualistic Root Symbiont Piriformospora indica.</title>
        <authorList>
            <person name="Zuccaro A."/>
            <person name="Lahrmann U."/>
            <person name="Guldener U."/>
            <person name="Langen G."/>
            <person name="Pfiffi S."/>
            <person name="Biedenkopf D."/>
            <person name="Wong P."/>
            <person name="Samans B."/>
            <person name="Grimm C."/>
            <person name="Basiewicz M."/>
            <person name="Murat C."/>
            <person name="Martin F."/>
            <person name="Kogel K.H."/>
        </authorList>
    </citation>
    <scope>NUCLEOTIDE SEQUENCE [LARGE SCALE GENOMIC DNA]</scope>
    <source>
        <strain evidence="6 7">DSM 11827</strain>
    </source>
</reference>
<evidence type="ECO:0000313" key="7">
    <source>
        <dbReference type="Proteomes" id="UP000007148"/>
    </source>
</evidence>
<dbReference type="EMBL" id="CAFZ01000026">
    <property type="protein sequence ID" value="CCA68106.1"/>
    <property type="molecule type" value="Genomic_DNA"/>
</dbReference>
<accession>G4T9W3</accession>
<protein>
    <submittedName>
        <fullName evidence="6">Related to 50S ribosomal protein L22</fullName>
    </submittedName>
</protein>
<dbReference type="InterPro" id="IPR047867">
    <property type="entry name" value="Ribosomal_uL22_bac/org-type"/>
</dbReference>
<dbReference type="FunCoup" id="G4T9W3">
    <property type="interactions" value="35"/>
</dbReference>